<reference evidence="1" key="1">
    <citation type="submission" date="2021-02" db="EMBL/GenBank/DDBJ databases">
        <authorList>
            <person name="Bekaert M."/>
        </authorList>
    </citation>
    <scope>NUCLEOTIDE SEQUENCE</scope>
    <source>
        <strain evidence="1">IoA-00</strain>
    </source>
</reference>
<dbReference type="AlphaFoldDB" id="A0A7R8D9C2"/>
<proteinExistence type="predicted"/>
<dbReference type="EMBL" id="HG994587">
    <property type="protein sequence ID" value="CAF3016670.1"/>
    <property type="molecule type" value="Genomic_DNA"/>
</dbReference>
<evidence type="ECO:0000313" key="1">
    <source>
        <dbReference type="EMBL" id="CAF3016670.1"/>
    </source>
</evidence>
<keyword evidence="2" id="KW-1185">Reference proteome</keyword>
<dbReference type="Proteomes" id="UP000675881">
    <property type="component" value="Chromosome 8"/>
</dbReference>
<evidence type="ECO:0000313" key="2">
    <source>
        <dbReference type="Proteomes" id="UP000675881"/>
    </source>
</evidence>
<gene>
    <name evidence="1" type="ORF">LSAA_14520</name>
</gene>
<protein>
    <submittedName>
        <fullName evidence="1">(salmon louse) hypothetical protein</fullName>
    </submittedName>
</protein>
<sequence>MIQTDASRLLRLWVYITPEGQTRYLEVYWVCLLGVANRIEKLTTSTWITVPIINRLWKTNAIKTHNLLFADDWQERLNEYDRYIAKQHESTRKHYNKTSNQLKFIPTGCKVRIQLPKSKMGQLPFTVGDKIENMFSYCHRAERYVETDTSILFSEILRT</sequence>
<name>A0A7R8D9C2_LEPSM</name>
<organism evidence="1 2">
    <name type="scientific">Lepeophtheirus salmonis</name>
    <name type="common">Salmon louse</name>
    <name type="synonym">Caligus salmonis</name>
    <dbReference type="NCBI Taxonomy" id="72036"/>
    <lineage>
        <taxon>Eukaryota</taxon>
        <taxon>Metazoa</taxon>
        <taxon>Ecdysozoa</taxon>
        <taxon>Arthropoda</taxon>
        <taxon>Crustacea</taxon>
        <taxon>Multicrustacea</taxon>
        <taxon>Hexanauplia</taxon>
        <taxon>Copepoda</taxon>
        <taxon>Siphonostomatoida</taxon>
        <taxon>Caligidae</taxon>
        <taxon>Lepeophtheirus</taxon>
    </lineage>
</organism>
<accession>A0A7R8D9C2</accession>